<evidence type="ECO:0000256" key="1">
    <source>
        <dbReference type="SAM" id="Phobius"/>
    </source>
</evidence>
<reference evidence="2 3" key="1">
    <citation type="submission" date="2021-06" db="EMBL/GenBank/DDBJ databases">
        <authorList>
            <person name="Sun Q."/>
            <person name="Li D."/>
        </authorList>
    </citation>
    <scope>NUCLEOTIDE SEQUENCE [LARGE SCALE GENOMIC DNA]</scope>
    <source>
        <strain evidence="2 3">MSJ-1</strain>
    </source>
</reference>
<feature type="transmembrane region" description="Helical" evidence="1">
    <location>
        <begin position="34"/>
        <end position="55"/>
    </location>
</feature>
<dbReference type="RefSeq" id="WP_216548285.1">
    <property type="nucleotide sequence ID" value="NZ_JAHLQO010000001.1"/>
</dbReference>
<keyword evidence="1" id="KW-0812">Transmembrane</keyword>
<evidence type="ECO:0000313" key="2">
    <source>
        <dbReference type="EMBL" id="MBU5668508.1"/>
    </source>
</evidence>
<keyword evidence="3" id="KW-1185">Reference proteome</keyword>
<name>A0ABS6FEM2_9FIRM</name>
<proteinExistence type="predicted"/>
<keyword evidence="1" id="KW-1133">Transmembrane helix</keyword>
<dbReference type="EMBL" id="JAHLQO010000001">
    <property type="protein sequence ID" value="MBU5668508.1"/>
    <property type="molecule type" value="Genomic_DNA"/>
</dbReference>
<feature type="transmembrane region" description="Helical" evidence="1">
    <location>
        <begin position="75"/>
        <end position="97"/>
    </location>
</feature>
<organism evidence="2 3">
    <name type="scientific">Peptoniphilus ovalis</name>
    <dbReference type="NCBI Taxonomy" id="2841503"/>
    <lineage>
        <taxon>Bacteria</taxon>
        <taxon>Bacillati</taxon>
        <taxon>Bacillota</taxon>
        <taxon>Tissierellia</taxon>
        <taxon>Tissierellales</taxon>
        <taxon>Peptoniphilaceae</taxon>
        <taxon>Peptoniphilus</taxon>
    </lineage>
</organism>
<sequence>MKLSKNTIGLIIAAIIPLGLEFIFGKNLLGESSIMYSILWLLVNYLFLMTSYEFIKGFIKINSLENVKLSKSPYILNIIIYVGFLVFVNIYFLQQMYVRDVEIINFLANPLFIVILFVLFLFNLQNGKFPNVDDKETTIYSIAKNSGFRDGKDRFNTVIGSYEDGLIAGNQYFPFENMKSVSKTKENEIVVKGKEEDKNYILNIGSENSVKAAREVFLNAANDNKIEKGKVNIK</sequence>
<protein>
    <submittedName>
        <fullName evidence="2">Uncharacterized protein</fullName>
    </submittedName>
</protein>
<dbReference type="Proteomes" id="UP000783742">
    <property type="component" value="Unassembled WGS sequence"/>
</dbReference>
<evidence type="ECO:0000313" key="3">
    <source>
        <dbReference type="Proteomes" id="UP000783742"/>
    </source>
</evidence>
<keyword evidence="1" id="KW-0472">Membrane</keyword>
<gene>
    <name evidence="2" type="ORF">KQI68_01505</name>
</gene>
<accession>A0ABS6FEM2</accession>
<feature type="transmembrane region" description="Helical" evidence="1">
    <location>
        <begin position="103"/>
        <end position="122"/>
    </location>
</feature>
<comment type="caution">
    <text evidence="2">The sequence shown here is derived from an EMBL/GenBank/DDBJ whole genome shotgun (WGS) entry which is preliminary data.</text>
</comment>
<feature type="transmembrane region" description="Helical" evidence="1">
    <location>
        <begin position="7"/>
        <end position="28"/>
    </location>
</feature>